<dbReference type="EMBL" id="CACSIK010000001">
    <property type="protein sequence ID" value="CAA0088292.1"/>
    <property type="molecule type" value="Genomic_DNA"/>
</dbReference>
<evidence type="ECO:0000313" key="3">
    <source>
        <dbReference type="EMBL" id="CAA0120411.1"/>
    </source>
</evidence>
<sequence>MSREAGAMKDSFRGQSNLHIYFAEQYLSQLNAETFDEWGGHFHRATTESLIWQLLLAYQCHLADILKQQPKFGLSIPGGFFTARSIVSDDLPPEIIELADREVYSGWLKSLVEYPFLQSGRAPAGGVIASDAAAQGHIELDLQESLEELKSLIARHRATLMEY</sequence>
<evidence type="ECO:0000313" key="1">
    <source>
        <dbReference type="EMBL" id="CAA0088292.1"/>
    </source>
</evidence>
<evidence type="ECO:0000313" key="5">
    <source>
        <dbReference type="Proteomes" id="UP000439591"/>
    </source>
</evidence>
<evidence type="ECO:0000313" key="2">
    <source>
        <dbReference type="EMBL" id="CAA0116295.1"/>
    </source>
</evidence>
<proteinExistence type="predicted"/>
<protein>
    <submittedName>
        <fullName evidence="1">Uncharacterized protein</fullName>
    </submittedName>
</protein>
<reference evidence="4 5" key="1">
    <citation type="submission" date="2019-11" db="EMBL/GenBank/DDBJ databases">
        <authorList>
            <person name="Holert J."/>
        </authorList>
    </citation>
    <scope>NUCLEOTIDE SEQUENCE [LARGE SCALE GENOMIC DNA]</scope>
    <source>
        <strain evidence="2">BC3_2A</strain>
        <strain evidence="1">SB11_1A</strain>
    </source>
</reference>
<keyword evidence="4" id="KW-1185">Reference proteome</keyword>
<dbReference type="Proteomes" id="UP000435877">
    <property type="component" value="Unassembled WGS sequence"/>
</dbReference>
<dbReference type="EMBL" id="CACSIM010000005">
    <property type="protein sequence ID" value="CAA0116295.1"/>
    <property type="molecule type" value="Genomic_DNA"/>
</dbReference>
<dbReference type="AlphaFoldDB" id="A0A5S9NDB2"/>
<name>A0A5S9NDB2_9GAMM</name>
<dbReference type="Proteomes" id="UP000439591">
    <property type="component" value="Unassembled WGS sequence"/>
</dbReference>
<accession>A0A5S9NDB2</accession>
<gene>
    <name evidence="1" type="ORF">IHBHHGIJ_01505</name>
    <name evidence="2" type="ORF">KFEGEMFD_03245</name>
    <name evidence="3" type="ORF">KFEGEMFD_03804</name>
</gene>
<evidence type="ECO:0000313" key="4">
    <source>
        <dbReference type="Proteomes" id="UP000435877"/>
    </source>
</evidence>
<organism evidence="1 4">
    <name type="scientific">Zhongshania aliphaticivorans</name>
    <dbReference type="NCBI Taxonomy" id="1470434"/>
    <lineage>
        <taxon>Bacteria</taxon>
        <taxon>Pseudomonadati</taxon>
        <taxon>Pseudomonadota</taxon>
        <taxon>Gammaproteobacteria</taxon>
        <taxon>Cellvibrionales</taxon>
        <taxon>Spongiibacteraceae</taxon>
        <taxon>Zhongshania</taxon>
    </lineage>
</organism>
<dbReference type="EMBL" id="CACSIM010000007">
    <property type="protein sequence ID" value="CAA0120411.1"/>
    <property type="molecule type" value="Genomic_DNA"/>
</dbReference>